<evidence type="ECO:0000313" key="3">
    <source>
        <dbReference type="Proteomes" id="UP000436483"/>
    </source>
</evidence>
<dbReference type="AlphaFoldDB" id="A0A7X3MTL0"/>
<reference evidence="2 3" key="1">
    <citation type="submission" date="2019-12" db="EMBL/GenBank/DDBJ databases">
        <authorList>
            <person name="Yuan C.-G."/>
        </authorList>
    </citation>
    <scope>NUCLEOTIDE SEQUENCE [LARGE SCALE GENOMIC DNA]</scope>
    <source>
        <strain evidence="2 3">KCTC 23863</strain>
    </source>
</reference>
<feature type="signal peptide" evidence="1">
    <location>
        <begin position="1"/>
        <end position="21"/>
    </location>
</feature>
<protein>
    <submittedName>
        <fullName evidence="2">Uncharacterized protein</fullName>
    </submittedName>
</protein>
<feature type="chain" id="PRO_5031280889" evidence="1">
    <location>
        <begin position="22"/>
        <end position="103"/>
    </location>
</feature>
<dbReference type="EMBL" id="WURB01000012">
    <property type="protein sequence ID" value="MXQ12989.1"/>
    <property type="molecule type" value="Genomic_DNA"/>
</dbReference>
<accession>A0A7X3MTL0</accession>
<name>A0A7X3MTL0_9HYPH</name>
<keyword evidence="1" id="KW-0732">Signal</keyword>
<evidence type="ECO:0000256" key="1">
    <source>
        <dbReference type="SAM" id="SignalP"/>
    </source>
</evidence>
<sequence>MRSIIIIAMSLAVLAPGGARAQDWTPSLDSQREARWDACYKETRLIYRTRNMSQEQFRVTIKDARRKHMRICMTRATPPRPIASVEIAANKRPSIIAGWAANP</sequence>
<gene>
    <name evidence="2" type="ORF">GR328_16295</name>
</gene>
<comment type="caution">
    <text evidence="2">The sequence shown here is derived from an EMBL/GenBank/DDBJ whole genome shotgun (WGS) entry which is preliminary data.</text>
</comment>
<proteinExistence type="predicted"/>
<evidence type="ECO:0000313" key="2">
    <source>
        <dbReference type="EMBL" id="MXQ12989.1"/>
    </source>
</evidence>
<reference evidence="2 3" key="2">
    <citation type="submission" date="2020-01" db="EMBL/GenBank/DDBJ databases">
        <title>Microvirga sp. nov., an arsenate reduction bacterium isolated from Tibet hotspring sediments.</title>
        <authorList>
            <person name="Xian W.-D."/>
            <person name="Li W.-J."/>
        </authorList>
    </citation>
    <scope>NUCLEOTIDE SEQUENCE [LARGE SCALE GENOMIC DNA]</scope>
    <source>
        <strain evidence="2 3">KCTC 23863</strain>
    </source>
</reference>
<keyword evidence="3" id="KW-1185">Reference proteome</keyword>
<dbReference type="Proteomes" id="UP000436483">
    <property type="component" value="Unassembled WGS sequence"/>
</dbReference>
<organism evidence="2 3">
    <name type="scientific">Microvirga makkahensis</name>
    <dbReference type="NCBI Taxonomy" id="1128670"/>
    <lineage>
        <taxon>Bacteria</taxon>
        <taxon>Pseudomonadati</taxon>
        <taxon>Pseudomonadota</taxon>
        <taxon>Alphaproteobacteria</taxon>
        <taxon>Hyphomicrobiales</taxon>
        <taxon>Methylobacteriaceae</taxon>
        <taxon>Microvirga</taxon>
    </lineage>
</organism>